<keyword evidence="4" id="KW-1134">Transmembrane beta strand</keyword>
<comment type="caution">
    <text evidence="9">The sequence shown here is derived from an EMBL/GenBank/DDBJ whole genome shotgun (WGS) entry which is preliminary data.</text>
</comment>
<evidence type="ECO:0000256" key="4">
    <source>
        <dbReference type="ARBA" id="ARBA00022452"/>
    </source>
</evidence>
<keyword evidence="10" id="KW-1185">Reference proteome</keyword>
<evidence type="ECO:0000256" key="7">
    <source>
        <dbReference type="ARBA" id="ARBA00023237"/>
    </source>
</evidence>
<dbReference type="PANTHER" id="PTHR30026">
    <property type="entry name" value="OUTER MEMBRANE PROTEIN TOLC"/>
    <property type="match status" value="1"/>
</dbReference>
<evidence type="ECO:0000256" key="3">
    <source>
        <dbReference type="ARBA" id="ARBA00022448"/>
    </source>
</evidence>
<dbReference type="GO" id="GO:0009279">
    <property type="term" value="C:cell outer membrane"/>
    <property type="evidence" value="ECO:0007669"/>
    <property type="project" value="UniProtKB-SubCell"/>
</dbReference>
<protein>
    <submittedName>
        <fullName evidence="9">TolC family protein</fullName>
    </submittedName>
</protein>
<reference evidence="9 10" key="1">
    <citation type="submission" date="2019-08" db="EMBL/GenBank/DDBJ databases">
        <title>Lewinella sp. strain SSH13 Genome sequencing and assembly.</title>
        <authorList>
            <person name="Kim I."/>
        </authorList>
    </citation>
    <scope>NUCLEOTIDE SEQUENCE [LARGE SCALE GENOMIC DNA]</scope>
    <source>
        <strain evidence="9 10">SSH13</strain>
    </source>
</reference>
<name>A0A5C7FEW7_9BACT</name>
<dbReference type="EMBL" id="VOXD01000015">
    <property type="protein sequence ID" value="TXF89295.1"/>
    <property type="molecule type" value="Genomic_DNA"/>
</dbReference>
<sequence>MRYAILDMRYLICSAAICSLRSWLPQILTCKHKGVFLLLFLALSCTCVRAQSLDSLKAELRRENPELRALQLDYEAAMKIGGQLDQLPDLEIGGGVFILPVETRTGPQQFRVGATQMLPWPGKLAAMAGVADARARPLLEKVAARQLLLIFQLEKAYFSLAGLEARREVLEESLALYTSLDRLALSRVEAGKGSSVDVYRIQLQRQQVERELAEFRHLAQQEMVIINELLNRPADTQVVALLDVEDRVAETLDFAPDLANDDPDLSNHPGLRIYKVQQEANRAAIELTKLDQRPDFGVGVDYIATGRRDDADPLRNGRDVILPRAMVTIPLSKGKFSAKRQEEEVRILALDARRESSENEFRAEIRRALNAIDNAANELYYLREQSQVIDATISIARSEFTNGKRAFDELLRLENQLIGYRTKTVLAQTIILTQRAVIDRYLINQ</sequence>
<dbReference type="GO" id="GO:0015562">
    <property type="term" value="F:efflux transmembrane transporter activity"/>
    <property type="evidence" value="ECO:0007669"/>
    <property type="project" value="InterPro"/>
</dbReference>
<dbReference type="Gene3D" id="1.20.1600.10">
    <property type="entry name" value="Outer membrane efflux proteins (OEP)"/>
    <property type="match status" value="1"/>
</dbReference>
<evidence type="ECO:0000256" key="6">
    <source>
        <dbReference type="ARBA" id="ARBA00023136"/>
    </source>
</evidence>
<evidence type="ECO:0000313" key="9">
    <source>
        <dbReference type="EMBL" id="TXF89295.1"/>
    </source>
</evidence>
<dbReference type="OrthoDB" id="1680428at2"/>
<dbReference type="Pfam" id="PF02321">
    <property type="entry name" value="OEP"/>
    <property type="match status" value="2"/>
</dbReference>
<dbReference type="GO" id="GO:1990281">
    <property type="term" value="C:efflux pump complex"/>
    <property type="evidence" value="ECO:0007669"/>
    <property type="project" value="TreeGrafter"/>
</dbReference>
<dbReference type="Proteomes" id="UP000321907">
    <property type="component" value="Unassembled WGS sequence"/>
</dbReference>
<dbReference type="GO" id="GO:0015288">
    <property type="term" value="F:porin activity"/>
    <property type="evidence" value="ECO:0007669"/>
    <property type="project" value="TreeGrafter"/>
</dbReference>
<evidence type="ECO:0000256" key="5">
    <source>
        <dbReference type="ARBA" id="ARBA00022692"/>
    </source>
</evidence>
<keyword evidence="7" id="KW-0998">Cell outer membrane</keyword>
<comment type="subcellular location">
    <subcellularLocation>
        <location evidence="1">Cell outer membrane</location>
    </subcellularLocation>
</comment>
<dbReference type="AlphaFoldDB" id="A0A5C7FEW7"/>
<evidence type="ECO:0000256" key="2">
    <source>
        <dbReference type="ARBA" id="ARBA00007613"/>
    </source>
</evidence>
<dbReference type="SUPFAM" id="SSF56954">
    <property type="entry name" value="Outer membrane efflux proteins (OEP)"/>
    <property type="match status" value="1"/>
</dbReference>
<evidence type="ECO:0000256" key="8">
    <source>
        <dbReference type="SAM" id="Coils"/>
    </source>
</evidence>
<dbReference type="PANTHER" id="PTHR30026:SF20">
    <property type="entry name" value="OUTER MEMBRANE PROTEIN TOLC"/>
    <property type="match status" value="1"/>
</dbReference>
<keyword evidence="8" id="KW-0175">Coiled coil</keyword>
<organism evidence="9 10">
    <name type="scientific">Neolewinella aurantiaca</name>
    <dbReference type="NCBI Taxonomy" id="2602767"/>
    <lineage>
        <taxon>Bacteria</taxon>
        <taxon>Pseudomonadati</taxon>
        <taxon>Bacteroidota</taxon>
        <taxon>Saprospiria</taxon>
        <taxon>Saprospirales</taxon>
        <taxon>Lewinellaceae</taxon>
        <taxon>Neolewinella</taxon>
    </lineage>
</organism>
<evidence type="ECO:0000313" key="10">
    <source>
        <dbReference type="Proteomes" id="UP000321907"/>
    </source>
</evidence>
<dbReference type="InterPro" id="IPR003423">
    <property type="entry name" value="OMP_efflux"/>
</dbReference>
<gene>
    <name evidence="9" type="ORF">FUA23_11150</name>
</gene>
<accession>A0A5C7FEW7</accession>
<proteinExistence type="inferred from homology"/>
<keyword evidence="3" id="KW-0813">Transport</keyword>
<feature type="coiled-coil region" evidence="8">
    <location>
        <begin position="340"/>
        <end position="378"/>
    </location>
</feature>
<keyword evidence="5" id="KW-0812">Transmembrane</keyword>
<comment type="similarity">
    <text evidence="2">Belongs to the outer membrane factor (OMF) (TC 1.B.17) family.</text>
</comment>
<keyword evidence="6" id="KW-0472">Membrane</keyword>
<evidence type="ECO:0000256" key="1">
    <source>
        <dbReference type="ARBA" id="ARBA00004442"/>
    </source>
</evidence>
<dbReference type="InterPro" id="IPR051906">
    <property type="entry name" value="TolC-like"/>
</dbReference>